<evidence type="ECO:0000256" key="1">
    <source>
        <dbReference type="SAM" id="MobiDB-lite"/>
    </source>
</evidence>
<dbReference type="PANTHER" id="PTHR10826:SF1">
    <property type="entry name" value="COMPLEMENT COMPONENT 1 Q SUBCOMPONENT-BINDING PROTEIN, MITOCHONDRIAL"/>
    <property type="match status" value="1"/>
</dbReference>
<evidence type="ECO:0008006" key="4">
    <source>
        <dbReference type="Google" id="ProtNLM"/>
    </source>
</evidence>
<dbReference type="VEuPathDB" id="FungiDB:SAPIO_CDS5290"/>
<proteinExistence type="predicted"/>
<dbReference type="GO" id="GO:0005759">
    <property type="term" value="C:mitochondrial matrix"/>
    <property type="evidence" value="ECO:0007669"/>
    <property type="project" value="InterPro"/>
</dbReference>
<protein>
    <recommendedName>
        <fullName evidence="4">Regulatory protein suaprga1</fullName>
    </recommendedName>
</protein>
<dbReference type="PANTHER" id="PTHR10826">
    <property type="entry name" value="COMPLEMENT COMPONENT 1"/>
    <property type="match status" value="1"/>
</dbReference>
<dbReference type="AlphaFoldDB" id="A0A084G6A0"/>
<gene>
    <name evidence="2" type="ORF">SAPIO_CDS5290</name>
</gene>
<dbReference type="OMA" id="RWLNNVK"/>
<feature type="region of interest" description="Disordered" evidence="1">
    <location>
        <begin position="146"/>
        <end position="186"/>
    </location>
</feature>
<dbReference type="InterPro" id="IPR036561">
    <property type="entry name" value="MAM33_sf"/>
</dbReference>
<keyword evidence="3" id="KW-1185">Reference proteome</keyword>
<evidence type="ECO:0000313" key="2">
    <source>
        <dbReference type="EMBL" id="KEZ42862.1"/>
    </source>
</evidence>
<dbReference type="EMBL" id="JOWA01000098">
    <property type="protein sequence ID" value="KEZ42862.1"/>
    <property type="molecule type" value="Genomic_DNA"/>
</dbReference>
<organism evidence="2 3">
    <name type="scientific">Pseudallescheria apiosperma</name>
    <name type="common">Scedosporium apiospermum</name>
    <dbReference type="NCBI Taxonomy" id="563466"/>
    <lineage>
        <taxon>Eukaryota</taxon>
        <taxon>Fungi</taxon>
        <taxon>Dikarya</taxon>
        <taxon>Ascomycota</taxon>
        <taxon>Pezizomycotina</taxon>
        <taxon>Sordariomycetes</taxon>
        <taxon>Hypocreomycetidae</taxon>
        <taxon>Microascales</taxon>
        <taxon>Microascaceae</taxon>
        <taxon>Scedosporium</taxon>
    </lineage>
</organism>
<dbReference type="SUPFAM" id="SSF54529">
    <property type="entry name" value="Mitochondrial glycoprotein MAM33-like"/>
    <property type="match status" value="1"/>
</dbReference>
<dbReference type="OrthoDB" id="278212at2759"/>
<dbReference type="GeneID" id="27724362"/>
<dbReference type="Gene3D" id="3.10.280.10">
    <property type="entry name" value="Mitochondrial glycoprotein"/>
    <property type="match status" value="1"/>
</dbReference>
<feature type="compositionally biased region" description="Acidic residues" evidence="1">
    <location>
        <begin position="166"/>
        <end position="176"/>
    </location>
</feature>
<dbReference type="HOGENOM" id="CLU_072692_0_0_1"/>
<dbReference type="Pfam" id="PF02330">
    <property type="entry name" value="MAM33"/>
    <property type="match status" value="1"/>
</dbReference>
<dbReference type="InterPro" id="IPR003428">
    <property type="entry name" value="MAM33"/>
</dbReference>
<name>A0A084G6A0_PSEDA</name>
<feature type="compositionally biased region" description="Polar residues" evidence="1">
    <location>
        <begin position="148"/>
        <end position="163"/>
    </location>
</feature>
<comment type="caution">
    <text evidence="2">The sequence shown here is derived from an EMBL/GenBank/DDBJ whole genome shotgun (WGS) entry which is preliminary data.</text>
</comment>
<evidence type="ECO:0000313" key="3">
    <source>
        <dbReference type="Proteomes" id="UP000028545"/>
    </source>
</evidence>
<dbReference type="GO" id="GO:0042256">
    <property type="term" value="P:cytosolic ribosome assembly"/>
    <property type="evidence" value="ECO:0007669"/>
    <property type="project" value="TreeGrafter"/>
</dbReference>
<reference evidence="2 3" key="1">
    <citation type="journal article" date="2014" name="Genome Announc.">
        <title>Draft genome sequence of the pathogenic fungus Scedosporium apiospermum.</title>
        <authorList>
            <person name="Vandeputte P."/>
            <person name="Ghamrawi S."/>
            <person name="Rechenmann M."/>
            <person name="Iltis A."/>
            <person name="Giraud S."/>
            <person name="Fleury M."/>
            <person name="Thornton C."/>
            <person name="Delhaes L."/>
            <person name="Meyer W."/>
            <person name="Papon N."/>
            <person name="Bouchara J.P."/>
        </authorList>
    </citation>
    <scope>NUCLEOTIDE SEQUENCE [LARGE SCALE GENOMIC DNA]</scope>
    <source>
        <strain evidence="2 3">IHEM 14462</strain>
    </source>
</reference>
<dbReference type="RefSeq" id="XP_016642661.1">
    <property type="nucleotide sequence ID" value="XM_016787646.1"/>
</dbReference>
<dbReference type="Proteomes" id="UP000028545">
    <property type="component" value="Unassembled WGS sequence"/>
</dbReference>
<accession>A0A084G6A0</accession>
<sequence>MLAFRSLSRAAPRALPRVSRASSSLLARLPATRTAAVRVAFPRATYSFSTSALRASKSEVDAELSAKLESEIQFEEEVSKEEQMPASIKDFLASGQFEVVDVEGKEEVKLVKKHGDEKITVSFSITELPYQDEDLMEDDQAFDDAENLDNQPASQDRNASSRSAAEEDLVDEDAEEFGGAAPPTHLTVVVEKPSKGPGALSIECTAQDGALIVDNVHYYADANQAFASTPEASHARVDAYPGPSFATLDEDLQVLMEQYLEERGISQGLATFTPDYIDYKEQKEYQRWLQNVKNFVDL</sequence>
<dbReference type="KEGG" id="sapo:SAPIO_CDS5290"/>